<dbReference type="RefSeq" id="WP_282200632.1">
    <property type="nucleotide sequence ID" value="NZ_BOQE01000001.1"/>
</dbReference>
<accession>A0AAV4LIT1</accession>
<feature type="transmembrane region" description="Helical" evidence="1">
    <location>
        <begin position="43"/>
        <end position="63"/>
    </location>
</feature>
<evidence type="ECO:0000256" key="1">
    <source>
        <dbReference type="SAM" id="Phobius"/>
    </source>
</evidence>
<protein>
    <submittedName>
        <fullName evidence="2">Uncharacterized protein</fullName>
    </submittedName>
</protein>
<reference evidence="2" key="1">
    <citation type="journal article" date="2023" name="Int. J. Syst. Evol. Microbiol.">
        <title>Collibacillus ludicampi gen. nov., sp. nov., a new soil bacterium of the family Alicyclobacillaceae.</title>
        <authorList>
            <person name="Jojima T."/>
            <person name="Ioku Y."/>
            <person name="Fukuta Y."/>
            <person name="Shirasaka N."/>
            <person name="Matsumura Y."/>
            <person name="Mori M."/>
        </authorList>
    </citation>
    <scope>NUCLEOTIDE SEQUENCE</scope>
    <source>
        <strain evidence="2">TP075</strain>
    </source>
</reference>
<keyword evidence="3" id="KW-1185">Reference proteome</keyword>
<dbReference type="Proteomes" id="UP001057291">
    <property type="component" value="Unassembled WGS sequence"/>
</dbReference>
<name>A0AAV4LIT1_9BACL</name>
<organism evidence="2 3">
    <name type="scientific">Collibacillus ludicampi</name>
    <dbReference type="NCBI Taxonomy" id="2771369"/>
    <lineage>
        <taxon>Bacteria</taxon>
        <taxon>Bacillati</taxon>
        <taxon>Bacillota</taxon>
        <taxon>Bacilli</taxon>
        <taxon>Bacillales</taxon>
        <taxon>Alicyclobacillaceae</taxon>
        <taxon>Collibacillus</taxon>
    </lineage>
</organism>
<evidence type="ECO:0000313" key="3">
    <source>
        <dbReference type="Proteomes" id="UP001057291"/>
    </source>
</evidence>
<sequence>MVLKTKQRLEQWWIVILTTLAGLRHWLCSGWKEPKVALRWQEMYGWVVFGCGIFLAVKLTPVLQTVMQDAIQNVGNSLNTLFQISL</sequence>
<dbReference type="AlphaFoldDB" id="A0AAV4LIT1"/>
<evidence type="ECO:0000313" key="2">
    <source>
        <dbReference type="EMBL" id="GIM47678.1"/>
    </source>
</evidence>
<keyword evidence="1" id="KW-0812">Transmembrane</keyword>
<keyword evidence="1" id="KW-1133">Transmembrane helix</keyword>
<gene>
    <name evidence="2" type="ORF">DNHGIG_32270</name>
</gene>
<proteinExistence type="predicted"/>
<dbReference type="EMBL" id="BOQE01000001">
    <property type="protein sequence ID" value="GIM47678.1"/>
    <property type="molecule type" value="Genomic_DNA"/>
</dbReference>
<keyword evidence="1" id="KW-0472">Membrane</keyword>
<comment type="caution">
    <text evidence="2">The sequence shown here is derived from an EMBL/GenBank/DDBJ whole genome shotgun (WGS) entry which is preliminary data.</text>
</comment>